<name>A0A0F9T5D2_9ZZZZ</name>
<dbReference type="EMBL" id="LAZR01000296">
    <property type="protein sequence ID" value="KKN76420.1"/>
    <property type="molecule type" value="Genomic_DNA"/>
</dbReference>
<comment type="caution">
    <text evidence="1">The sequence shown here is derived from an EMBL/GenBank/DDBJ whole genome shotgun (WGS) entry which is preliminary data.</text>
</comment>
<organism evidence="1">
    <name type="scientific">marine sediment metagenome</name>
    <dbReference type="NCBI Taxonomy" id="412755"/>
    <lineage>
        <taxon>unclassified sequences</taxon>
        <taxon>metagenomes</taxon>
        <taxon>ecological metagenomes</taxon>
    </lineage>
</organism>
<evidence type="ECO:0000313" key="1">
    <source>
        <dbReference type="EMBL" id="KKN76420.1"/>
    </source>
</evidence>
<gene>
    <name evidence="1" type="ORF">LCGC14_0371060</name>
</gene>
<sequence>MSYIDDYILSLEQAKKVPGIVPMDYEQAMKTVIKIGKALNKKEPVFNIDKDNEHIFKNLVKYFHNDPSFDGSLNKGIFLHGVCGVGKSLVMSAFIHYVNMMSTITCPNPFRKCMEYTAKEIAIEYSEEGIKILRNYCKPEILIQDLGYEGDENMEVIHFGQRVQPLAELISYRNDLMDRGLYRTHFTSNLTHENIQEIYSVREWSRAKEMFNFIEMKGNDRR</sequence>
<dbReference type="Gene3D" id="3.40.50.300">
    <property type="entry name" value="P-loop containing nucleotide triphosphate hydrolases"/>
    <property type="match status" value="1"/>
</dbReference>
<dbReference type="SUPFAM" id="SSF52540">
    <property type="entry name" value="P-loop containing nucleoside triphosphate hydrolases"/>
    <property type="match status" value="1"/>
</dbReference>
<dbReference type="AlphaFoldDB" id="A0A0F9T5D2"/>
<dbReference type="InterPro" id="IPR027417">
    <property type="entry name" value="P-loop_NTPase"/>
</dbReference>
<accession>A0A0F9T5D2</accession>
<reference evidence="1" key="1">
    <citation type="journal article" date="2015" name="Nature">
        <title>Complex archaea that bridge the gap between prokaryotes and eukaryotes.</title>
        <authorList>
            <person name="Spang A."/>
            <person name="Saw J.H."/>
            <person name="Jorgensen S.L."/>
            <person name="Zaremba-Niedzwiedzka K."/>
            <person name="Martijn J."/>
            <person name="Lind A.E."/>
            <person name="van Eijk R."/>
            <person name="Schleper C."/>
            <person name="Guy L."/>
            <person name="Ettema T.J."/>
        </authorList>
    </citation>
    <scope>NUCLEOTIDE SEQUENCE</scope>
</reference>
<protein>
    <submittedName>
        <fullName evidence="1">Uncharacterized protein</fullName>
    </submittedName>
</protein>
<proteinExistence type="predicted"/>